<dbReference type="InterPro" id="IPR050113">
    <property type="entry name" value="Ub_conjugating_enzyme"/>
</dbReference>
<feature type="domain" description="UBC core" evidence="2">
    <location>
        <begin position="5"/>
        <end position="166"/>
    </location>
</feature>
<dbReference type="AlphaFoldDB" id="A0A5N6YL63"/>
<dbReference type="Proteomes" id="UP000325558">
    <property type="component" value="Unassembled WGS sequence"/>
</dbReference>
<dbReference type="InterPro" id="IPR000608">
    <property type="entry name" value="UBC"/>
</dbReference>
<dbReference type="EMBL" id="ML737117">
    <property type="protein sequence ID" value="KAE8346217.1"/>
    <property type="molecule type" value="Genomic_DNA"/>
</dbReference>
<keyword evidence="1" id="KW-0833">Ubl conjugation pathway</keyword>
<dbReference type="Pfam" id="PF00179">
    <property type="entry name" value="UQ_con"/>
    <property type="match status" value="1"/>
</dbReference>
<accession>A0A5N6YL63</accession>
<evidence type="ECO:0000256" key="1">
    <source>
        <dbReference type="ARBA" id="ARBA00022786"/>
    </source>
</evidence>
<sequence length="166" mass="19158">MTTTPASQLLSDQFKQMQSNLDFGCNLTDDNIFEWEVMFFISDNDHDDNLYNGGTFQVHLSFPLEYPHKPPKMKFRDPMFHPNISPEGEVHISVLHLREDEKYGYESAAGCWSPTQTPESVLLSVKSMLYSPDDRSPVNIEAARRRREDPAGYSKMVRRLVRDALE</sequence>
<evidence type="ECO:0000313" key="3">
    <source>
        <dbReference type="EMBL" id="KAE8346217.1"/>
    </source>
</evidence>
<name>A0A5N6YL63_9EURO</name>
<gene>
    <name evidence="3" type="ORF">BDV24DRAFT_92565</name>
</gene>
<reference evidence="3" key="1">
    <citation type="submission" date="2019-04" db="EMBL/GenBank/DDBJ databases">
        <title>Friends and foes A comparative genomics study of 23 Aspergillus species from section Flavi.</title>
        <authorList>
            <consortium name="DOE Joint Genome Institute"/>
            <person name="Kjaerbolling I."/>
            <person name="Vesth T."/>
            <person name="Frisvad J.C."/>
            <person name="Nybo J.L."/>
            <person name="Theobald S."/>
            <person name="Kildgaard S."/>
            <person name="Isbrandt T."/>
            <person name="Kuo A."/>
            <person name="Sato A."/>
            <person name="Lyhne E.K."/>
            <person name="Kogle M.E."/>
            <person name="Wiebenga A."/>
            <person name="Kun R.S."/>
            <person name="Lubbers R.J."/>
            <person name="Makela M.R."/>
            <person name="Barry K."/>
            <person name="Chovatia M."/>
            <person name="Clum A."/>
            <person name="Daum C."/>
            <person name="Haridas S."/>
            <person name="He G."/>
            <person name="LaButti K."/>
            <person name="Lipzen A."/>
            <person name="Mondo S."/>
            <person name="Riley R."/>
            <person name="Salamov A."/>
            <person name="Simmons B.A."/>
            <person name="Magnuson J.K."/>
            <person name="Henrissat B."/>
            <person name="Mortensen U.H."/>
            <person name="Larsen T.O."/>
            <person name="Devries R.P."/>
            <person name="Grigoriev I.V."/>
            <person name="Machida M."/>
            <person name="Baker S.E."/>
            <person name="Andersen M.R."/>
        </authorList>
    </citation>
    <scope>NUCLEOTIDE SEQUENCE</scope>
    <source>
        <strain evidence="3">CBS 117612</strain>
    </source>
</reference>
<dbReference type="OrthoDB" id="19692at2759"/>
<organism evidence="3">
    <name type="scientific">Aspergillus arachidicola</name>
    <dbReference type="NCBI Taxonomy" id="656916"/>
    <lineage>
        <taxon>Eukaryota</taxon>
        <taxon>Fungi</taxon>
        <taxon>Dikarya</taxon>
        <taxon>Ascomycota</taxon>
        <taxon>Pezizomycotina</taxon>
        <taxon>Eurotiomycetes</taxon>
        <taxon>Eurotiomycetidae</taxon>
        <taxon>Eurotiales</taxon>
        <taxon>Aspergillaceae</taxon>
        <taxon>Aspergillus</taxon>
        <taxon>Aspergillus subgen. Circumdati</taxon>
    </lineage>
</organism>
<dbReference type="SMART" id="SM00212">
    <property type="entry name" value="UBCc"/>
    <property type="match status" value="1"/>
</dbReference>
<dbReference type="SUPFAM" id="SSF54495">
    <property type="entry name" value="UBC-like"/>
    <property type="match status" value="1"/>
</dbReference>
<proteinExistence type="predicted"/>
<evidence type="ECO:0000259" key="2">
    <source>
        <dbReference type="PROSITE" id="PS50127"/>
    </source>
</evidence>
<protein>
    <recommendedName>
        <fullName evidence="2">UBC core domain-containing protein</fullName>
    </recommendedName>
</protein>
<dbReference type="PROSITE" id="PS50127">
    <property type="entry name" value="UBC_2"/>
    <property type="match status" value="1"/>
</dbReference>
<dbReference type="Gene3D" id="3.10.110.10">
    <property type="entry name" value="Ubiquitin Conjugating Enzyme"/>
    <property type="match status" value="1"/>
</dbReference>
<dbReference type="PANTHER" id="PTHR24067">
    <property type="entry name" value="UBIQUITIN-CONJUGATING ENZYME E2"/>
    <property type="match status" value="1"/>
</dbReference>
<dbReference type="InterPro" id="IPR016135">
    <property type="entry name" value="UBQ-conjugating_enzyme/RWD"/>
</dbReference>